<proteinExistence type="predicted"/>
<feature type="compositionally biased region" description="Basic and acidic residues" evidence="1">
    <location>
        <begin position="47"/>
        <end position="57"/>
    </location>
</feature>
<protein>
    <submittedName>
        <fullName evidence="2">Complexin 4</fullName>
    </submittedName>
</protein>
<reference evidence="2" key="2">
    <citation type="submission" date="2016-06" db="EMBL/GenBank/DDBJ databases">
        <title>The genome of a short-lived fish provides insights into sex chromosome evolution and the genetic control of aging.</title>
        <authorList>
            <person name="Reichwald K."/>
            <person name="Felder M."/>
            <person name="Petzold A."/>
            <person name="Koch P."/>
            <person name="Groth M."/>
            <person name="Platzer M."/>
        </authorList>
    </citation>
    <scope>NUCLEOTIDE SEQUENCE</scope>
    <source>
        <tissue evidence="2">Brain</tissue>
    </source>
</reference>
<evidence type="ECO:0000313" key="2">
    <source>
        <dbReference type="EMBL" id="SBQ74801.1"/>
    </source>
</evidence>
<evidence type="ECO:0000256" key="1">
    <source>
        <dbReference type="SAM" id="MobiDB-lite"/>
    </source>
</evidence>
<feature type="non-terminal residue" evidence="2">
    <location>
        <position position="1"/>
    </location>
</feature>
<feature type="region of interest" description="Disordered" evidence="1">
    <location>
        <begin position="1"/>
        <end position="57"/>
    </location>
</feature>
<dbReference type="EMBL" id="HAEC01006663">
    <property type="protein sequence ID" value="SBQ74801.1"/>
    <property type="molecule type" value="Transcribed_RNA"/>
</dbReference>
<dbReference type="AlphaFoldDB" id="A0A1A8GSA7"/>
<gene>
    <name evidence="2" type="primary">CPLX4</name>
</gene>
<reference evidence="2" key="1">
    <citation type="submission" date="2016-05" db="EMBL/GenBank/DDBJ databases">
        <authorList>
            <person name="Lavstsen T."/>
            <person name="Jespersen J.S."/>
        </authorList>
    </citation>
    <scope>NUCLEOTIDE SEQUENCE</scope>
    <source>
        <tissue evidence="2">Brain</tissue>
    </source>
</reference>
<sequence length="75" mass="7861">GRARGAAQDGGRGRHGGGGQGLLNGPNSELTEHGHGPAEGKGLGHGHRAEEQSRGEMLRHVKLREAVGVFELLYE</sequence>
<organism evidence="2">
    <name type="scientific">Nothobranchius korthausae</name>
    <dbReference type="NCBI Taxonomy" id="1143690"/>
    <lineage>
        <taxon>Eukaryota</taxon>
        <taxon>Metazoa</taxon>
        <taxon>Chordata</taxon>
        <taxon>Craniata</taxon>
        <taxon>Vertebrata</taxon>
        <taxon>Euteleostomi</taxon>
        <taxon>Actinopterygii</taxon>
        <taxon>Neopterygii</taxon>
        <taxon>Teleostei</taxon>
        <taxon>Neoteleostei</taxon>
        <taxon>Acanthomorphata</taxon>
        <taxon>Ovalentaria</taxon>
        <taxon>Atherinomorphae</taxon>
        <taxon>Cyprinodontiformes</taxon>
        <taxon>Nothobranchiidae</taxon>
        <taxon>Nothobranchius</taxon>
    </lineage>
</organism>
<accession>A0A1A8GSA7</accession>
<name>A0A1A8GSA7_9TELE</name>